<dbReference type="RefSeq" id="WP_171298396.1">
    <property type="nucleotide sequence ID" value="NZ_CP077615.1"/>
</dbReference>
<accession>A0A7Y3WU78</accession>
<proteinExistence type="predicted"/>
<evidence type="ECO:0000313" key="2">
    <source>
        <dbReference type="Proteomes" id="UP000531659"/>
    </source>
</evidence>
<dbReference type="GeneID" id="83592666"/>
<name>A0A7Y3WU78_9CLOT</name>
<gene>
    <name evidence="1" type="ORF">HLQ16_17730</name>
</gene>
<sequence>MNELIYSILEETTEDNFNLKLDPMVMGRKEIETPNKIIEFVENLSKCEI</sequence>
<dbReference type="Proteomes" id="UP000531659">
    <property type="component" value="Unassembled WGS sequence"/>
</dbReference>
<dbReference type="EMBL" id="JABEYB010000015">
    <property type="protein sequence ID" value="NNU77773.1"/>
    <property type="molecule type" value="Genomic_DNA"/>
</dbReference>
<protein>
    <submittedName>
        <fullName evidence="1">Uncharacterized protein</fullName>
    </submittedName>
</protein>
<dbReference type="AlphaFoldDB" id="A0A7Y3WU78"/>
<reference evidence="1 2" key="1">
    <citation type="submission" date="2020-05" db="EMBL/GenBank/DDBJ databases">
        <title>Complete genome of Clostridium estertheticum subspecies estertheticum, isolated from Vacuum packed lamb meat from New Zealand imported to Switzerland.</title>
        <authorList>
            <person name="Wambui J."/>
            <person name="Stevens M.J.A."/>
            <person name="Stephan R."/>
        </authorList>
    </citation>
    <scope>NUCLEOTIDE SEQUENCE [LARGE SCALE GENOMIC DNA]</scope>
    <source>
        <strain evidence="1 2">CEST001</strain>
    </source>
</reference>
<organism evidence="1 2">
    <name type="scientific">Clostridium estertheticum</name>
    <dbReference type="NCBI Taxonomy" id="238834"/>
    <lineage>
        <taxon>Bacteria</taxon>
        <taxon>Bacillati</taxon>
        <taxon>Bacillota</taxon>
        <taxon>Clostridia</taxon>
        <taxon>Eubacteriales</taxon>
        <taxon>Clostridiaceae</taxon>
        <taxon>Clostridium</taxon>
    </lineage>
</organism>
<evidence type="ECO:0000313" key="1">
    <source>
        <dbReference type="EMBL" id="NNU77773.1"/>
    </source>
</evidence>
<comment type="caution">
    <text evidence="1">The sequence shown here is derived from an EMBL/GenBank/DDBJ whole genome shotgun (WGS) entry which is preliminary data.</text>
</comment>